<gene>
    <name evidence="1" type="ORF">GMARGA_LOCUS24420</name>
</gene>
<evidence type="ECO:0000313" key="1">
    <source>
        <dbReference type="EMBL" id="CAG8807035.1"/>
    </source>
</evidence>
<sequence length="54" mass="6050">MLLEDPSLALSQFKIWAHGDGAKSAFEKAFTLSELKTLVQAFQTQPEIKGKKRD</sequence>
<protein>
    <submittedName>
        <fullName evidence="1">31141_t:CDS:1</fullName>
    </submittedName>
</protein>
<feature type="non-terminal residue" evidence="1">
    <location>
        <position position="54"/>
    </location>
</feature>
<reference evidence="1 2" key="1">
    <citation type="submission" date="2021-06" db="EMBL/GenBank/DDBJ databases">
        <authorList>
            <person name="Kallberg Y."/>
            <person name="Tangrot J."/>
            <person name="Rosling A."/>
        </authorList>
    </citation>
    <scope>NUCLEOTIDE SEQUENCE [LARGE SCALE GENOMIC DNA]</scope>
    <source>
        <strain evidence="1 2">120-4 pot B 10/14</strain>
    </source>
</reference>
<keyword evidence="2" id="KW-1185">Reference proteome</keyword>
<name>A0ABN7VZA5_GIGMA</name>
<comment type="caution">
    <text evidence="1">The sequence shown here is derived from an EMBL/GenBank/DDBJ whole genome shotgun (WGS) entry which is preliminary data.</text>
</comment>
<evidence type="ECO:0000313" key="2">
    <source>
        <dbReference type="Proteomes" id="UP000789901"/>
    </source>
</evidence>
<proteinExistence type="predicted"/>
<accession>A0ABN7VZA5</accession>
<dbReference type="Proteomes" id="UP000789901">
    <property type="component" value="Unassembled WGS sequence"/>
</dbReference>
<dbReference type="EMBL" id="CAJVQB010025724">
    <property type="protein sequence ID" value="CAG8807035.1"/>
    <property type="molecule type" value="Genomic_DNA"/>
</dbReference>
<organism evidence="1 2">
    <name type="scientific">Gigaspora margarita</name>
    <dbReference type="NCBI Taxonomy" id="4874"/>
    <lineage>
        <taxon>Eukaryota</taxon>
        <taxon>Fungi</taxon>
        <taxon>Fungi incertae sedis</taxon>
        <taxon>Mucoromycota</taxon>
        <taxon>Glomeromycotina</taxon>
        <taxon>Glomeromycetes</taxon>
        <taxon>Diversisporales</taxon>
        <taxon>Gigasporaceae</taxon>
        <taxon>Gigaspora</taxon>
    </lineage>
</organism>